<keyword evidence="2" id="KW-1185">Reference proteome</keyword>
<name>A0ABQ6BHQ9_9CAUL</name>
<accession>A0ABQ6BHQ9</accession>
<evidence type="ECO:0000313" key="1">
    <source>
        <dbReference type="EMBL" id="GLS00964.1"/>
    </source>
</evidence>
<reference evidence="2" key="1">
    <citation type="journal article" date="2019" name="Int. J. Syst. Evol. Microbiol.">
        <title>The Global Catalogue of Microorganisms (GCM) 10K type strain sequencing project: providing services to taxonomists for standard genome sequencing and annotation.</title>
        <authorList>
            <consortium name="The Broad Institute Genomics Platform"/>
            <consortium name="The Broad Institute Genome Sequencing Center for Infectious Disease"/>
            <person name="Wu L."/>
            <person name="Ma J."/>
        </authorList>
    </citation>
    <scope>NUCLEOTIDE SEQUENCE [LARGE SCALE GENOMIC DNA]</scope>
    <source>
        <strain evidence="2">NBRC 110107</strain>
    </source>
</reference>
<gene>
    <name evidence="1" type="ORF">GCM10007859_09740</name>
</gene>
<dbReference type="EMBL" id="BSOY01000014">
    <property type="protein sequence ID" value="GLS00964.1"/>
    <property type="molecule type" value="Genomic_DNA"/>
</dbReference>
<organism evidence="1 2">
    <name type="scientific">Brevundimonas denitrificans</name>
    <dbReference type="NCBI Taxonomy" id="1443434"/>
    <lineage>
        <taxon>Bacteria</taxon>
        <taxon>Pseudomonadati</taxon>
        <taxon>Pseudomonadota</taxon>
        <taxon>Alphaproteobacteria</taxon>
        <taxon>Caulobacterales</taxon>
        <taxon>Caulobacteraceae</taxon>
        <taxon>Brevundimonas</taxon>
    </lineage>
</organism>
<protein>
    <recommendedName>
        <fullName evidence="3">DUF2927 domain-containing protein</fullName>
    </recommendedName>
</protein>
<sequence>MSLFVAIAALALGALEDSGGQEPAAPQTRPVPSAVGQLEDIVVEGTLESRVRAFVDEIVAPPKGRFLARWHDRLCPGVVNLDREAAQAVADRIGDLAASLDIDVGRPGCDPNVVVIFTTEAAGLATAMVERDRRIFDHPQLGAFNRGDVALEHFMTSDAPVRWWHLSMPVDPLTGLRTVRLGEDLQPRQPVAAEGRLGVSTVDVLYKAIIIVDVDRLGGADFSQVADYIAMVTLAQIEPEADIAGQPTILNVFRQPDVAPGLTEWDRSYLDSLYASISRRRNPGSRTSEVVNLMVRDQRQDPEPAEQP</sequence>
<dbReference type="Proteomes" id="UP001156921">
    <property type="component" value="Unassembled WGS sequence"/>
</dbReference>
<evidence type="ECO:0008006" key="3">
    <source>
        <dbReference type="Google" id="ProtNLM"/>
    </source>
</evidence>
<proteinExistence type="predicted"/>
<evidence type="ECO:0000313" key="2">
    <source>
        <dbReference type="Proteomes" id="UP001156921"/>
    </source>
</evidence>
<dbReference type="RefSeq" id="WP_284221772.1">
    <property type="nucleotide sequence ID" value="NZ_BSOY01000014.1"/>
</dbReference>
<comment type="caution">
    <text evidence="1">The sequence shown here is derived from an EMBL/GenBank/DDBJ whole genome shotgun (WGS) entry which is preliminary data.</text>
</comment>